<organism evidence="2 3">
    <name type="scientific">Seiridium unicorne</name>
    <dbReference type="NCBI Taxonomy" id="138068"/>
    <lineage>
        <taxon>Eukaryota</taxon>
        <taxon>Fungi</taxon>
        <taxon>Dikarya</taxon>
        <taxon>Ascomycota</taxon>
        <taxon>Pezizomycotina</taxon>
        <taxon>Sordariomycetes</taxon>
        <taxon>Xylariomycetidae</taxon>
        <taxon>Amphisphaeriales</taxon>
        <taxon>Sporocadaceae</taxon>
        <taxon>Seiridium</taxon>
    </lineage>
</organism>
<protein>
    <submittedName>
        <fullName evidence="2">Uncharacterized protein</fullName>
    </submittedName>
</protein>
<comment type="caution">
    <text evidence="2">The sequence shown here is derived from an EMBL/GenBank/DDBJ whole genome shotgun (WGS) entry which is preliminary data.</text>
</comment>
<dbReference type="Proteomes" id="UP001408356">
    <property type="component" value="Unassembled WGS sequence"/>
</dbReference>
<keyword evidence="1" id="KW-0472">Membrane</keyword>
<accession>A0ABR2V1V6</accession>
<evidence type="ECO:0000313" key="2">
    <source>
        <dbReference type="EMBL" id="KAK9420822.1"/>
    </source>
</evidence>
<feature type="transmembrane region" description="Helical" evidence="1">
    <location>
        <begin position="20"/>
        <end position="37"/>
    </location>
</feature>
<sequence>MKEPGDDLRLITRLMAEFLVLMHPIAYSPFAAFWRFVEKCLTDRTQMEADLEQTGSADNGRKDFFHYLFHAVDPETGKRGWMSSTAKPSP</sequence>
<keyword evidence="1" id="KW-0812">Transmembrane</keyword>
<name>A0ABR2V1V6_9PEZI</name>
<keyword evidence="1" id="KW-1133">Transmembrane helix</keyword>
<reference evidence="2 3" key="1">
    <citation type="journal article" date="2024" name="J. Plant Pathol.">
        <title>Sequence and assembly of the genome of Seiridium unicorne, isolate CBS 538.82, causal agent of cypress canker disease.</title>
        <authorList>
            <person name="Scali E."/>
            <person name="Rocca G.D."/>
            <person name="Danti R."/>
            <person name="Garbelotto M."/>
            <person name="Barberini S."/>
            <person name="Baroncelli R."/>
            <person name="Emiliani G."/>
        </authorList>
    </citation>
    <scope>NUCLEOTIDE SEQUENCE [LARGE SCALE GENOMIC DNA]</scope>
    <source>
        <strain evidence="2 3">BM-138-508</strain>
    </source>
</reference>
<evidence type="ECO:0000313" key="3">
    <source>
        <dbReference type="Proteomes" id="UP001408356"/>
    </source>
</evidence>
<proteinExistence type="predicted"/>
<keyword evidence="3" id="KW-1185">Reference proteome</keyword>
<dbReference type="EMBL" id="JARVKF010000223">
    <property type="protein sequence ID" value="KAK9420822.1"/>
    <property type="molecule type" value="Genomic_DNA"/>
</dbReference>
<gene>
    <name evidence="2" type="ORF">SUNI508_00913</name>
</gene>
<evidence type="ECO:0000256" key="1">
    <source>
        <dbReference type="SAM" id="Phobius"/>
    </source>
</evidence>